<proteinExistence type="predicted"/>
<keyword evidence="3" id="KW-1185">Reference proteome</keyword>
<reference evidence="3" key="1">
    <citation type="journal article" date="2019" name="Int. J. Syst. Evol. Microbiol.">
        <title>The Global Catalogue of Microorganisms (GCM) 10K type strain sequencing project: providing services to taxonomists for standard genome sequencing and annotation.</title>
        <authorList>
            <consortium name="The Broad Institute Genomics Platform"/>
            <consortium name="The Broad Institute Genome Sequencing Center for Infectious Disease"/>
            <person name="Wu L."/>
            <person name="Ma J."/>
        </authorList>
    </citation>
    <scope>NUCLEOTIDE SEQUENCE [LARGE SCALE GENOMIC DNA]</scope>
    <source>
        <strain evidence="3">JCM 15313</strain>
    </source>
</reference>
<name>A0ABP5F7A1_9ACTN</name>
<evidence type="ECO:0000313" key="3">
    <source>
        <dbReference type="Proteomes" id="UP001501585"/>
    </source>
</evidence>
<organism evidence="2 3">
    <name type="scientific">Nocardiopsis rhodophaea</name>
    <dbReference type="NCBI Taxonomy" id="280238"/>
    <lineage>
        <taxon>Bacteria</taxon>
        <taxon>Bacillati</taxon>
        <taxon>Actinomycetota</taxon>
        <taxon>Actinomycetes</taxon>
        <taxon>Streptosporangiales</taxon>
        <taxon>Nocardiopsidaceae</taxon>
        <taxon>Nocardiopsis</taxon>
    </lineage>
</organism>
<sequence>MLVRPPEAGADGPAPRPLRPWCVASAGSQEPQTPIRVPGAHEVRSSPASDSFSQRSDPITLGHVKIVRTMRCERVNWIEQEAENRTSRRMGGRPNLVSGRSGRSAAVSTKAKINFSMSLLLVVL</sequence>
<protein>
    <submittedName>
        <fullName evidence="2">Uncharacterized protein</fullName>
    </submittedName>
</protein>
<comment type="caution">
    <text evidence="2">The sequence shown here is derived from an EMBL/GenBank/DDBJ whole genome shotgun (WGS) entry which is preliminary data.</text>
</comment>
<dbReference type="EMBL" id="BAAAPC010000035">
    <property type="protein sequence ID" value="GAA2017079.1"/>
    <property type="molecule type" value="Genomic_DNA"/>
</dbReference>
<dbReference type="Proteomes" id="UP001501585">
    <property type="component" value="Unassembled WGS sequence"/>
</dbReference>
<feature type="region of interest" description="Disordered" evidence="1">
    <location>
        <begin position="1"/>
        <end position="57"/>
    </location>
</feature>
<evidence type="ECO:0000313" key="2">
    <source>
        <dbReference type="EMBL" id="GAA2017079.1"/>
    </source>
</evidence>
<feature type="region of interest" description="Disordered" evidence="1">
    <location>
        <begin position="84"/>
        <end position="104"/>
    </location>
</feature>
<gene>
    <name evidence="2" type="ORF">GCM10009799_51470</name>
</gene>
<accession>A0ABP5F7A1</accession>
<feature type="compositionally biased region" description="Polar residues" evidence="1">
    <location>
        <begin position="46"/>
        <end position="57"/>
    </location>
</feature>
<evidence type="ECO:0000256" key="1">
    <source>
        <dbReference type="SAM" id="MobiDB-lite"/>
    </source>
</evidence>